<gene>
    <name evidence="3" type="ORF">F2P45_12970</name>
</gene>
<feature type="transmembrane region" description="Helical" evidence="1">
    <location>
        <begin position="229"/>
        <end position="248"/>
    </location>
</feature>
<feature type="transmembrane region" description="Helical" evidence="1">
    <location>
        <begin position="56"/>
        <end position="78"/>
    </location>
</feature>
<dbReference type="Pfam" id="PF00892">
    <property type="entry name" value="EamA"/>
    <property type="match status" value="2"/>
</dbReference>
<evidence type="ECO:0000313" key="4">
    <source>
        <dbReference type="Proteomes" id="UP000609726"/>
    </source>
</evidence>
<organism evidence="3 4">
    <name type="scientific">Massilia mucilaginosa</name>
    <dbReference type="NCBI Taxonomy" id="2609282"/>
    <lineage>
        <taxon>Bacteria</taxon>
        <taxon>Pseudomonadati</taxon>
        <taxon>Pseudomonadota</taxon>
        <taxon>Betaproteobacteria</taxon>
        <taxon>Burkholderiales</taxon>
        <taxon>Oxalobacteraceae</taxon>
        <taxon>Telluria group</taxon>
        <taxon>Massilia</taxon>
    </lineage>
</organism>
<feature type="transmembrane region" description="Helical" evidence="1">
    <location>
        <begin position="26"/>
        <end position="44"/>
    </location>
</feature>
<name>A0ABX0NSR5_9BURK</name>
<protein>
    <submittedName>
        <fullName evidence="3">EamA family transporter</fullName>
    </submittedName>
</protein>
<keyword evidence="4" id="KW-1185">Reference proteome</keyword>
<feature type="transmembrane region" description="Helical" evidence="1">
    <location>
        <begin position="138"/>
        <end position="159"/>
    </location>
</feature>
<accession>A0ABX0NSR5</accession>
<comment type="caution">
    <text evidence="3">The sequence shown here is derived from an EMBL/GenBank/DDBJ whole genome shotgun (WGS) entry which is preliminary data.</text>
</comment>
<reference evidence="3 4" key="1">
    <citation type="submission" date="2019-10" db="EMBL/GenBank/DDBJ databases">
        <title>Taxonomy of Antarctic Massilia spp.: description of Massilia rubra sp. nov., Massilia aquatica sp. nov., Massilia mucilaginosa sp. nov., Massilia frigida sp. nov. isolated from streams, lakes and regoliths.</title>
        <authorList>
            <person name="Holochova P."/>
            <person name="Sedlacek I."/>
            <person name="Kralova S."/>
            <person name="Maslanova I."/>
            <person name="Busse H.-J."/>
            <person name="Stankova E."/>
            <person name="Vrbovska V."/>
            <person name="Kovarovic V."/>
            <person name="Bartak M."/>
            <person name="Svec P."/>
            <person name="Pantucek R."/>
        </authorList>
    </citation>
    <scope>NUCLEOTIDE SEQUENCE [LARGE SCALE GENOMIC DNA]</scope>
    <source>
        <strain evidence="3 4">CCM 8733</strain>
    </source>
</reference>
<evidence type="ECO:0000256" key="1">
    <source>
        <dbReference type="SAM" id="Phobius"/>
    </source>
</evidence>
<dbReference type="PANTHER" id="PTHR22911">
    <property type="entry name" value="ACYL-MALONYL CONDENSING ENZYME-RELATED"/>
    <property type="match status" value="1"/>
</dbReference>
<proteinExistence type="predicted"/>
<dbReference type="SUPFAM" id="SSF103481">
    <property type="entry name" value="Multidrug resistance efflux transporter EmrE"/>
    <property type="match status" value="2"/>
</dbReference>
<feature type="transmembrane region" description="Helical" evidence="1">
    <location>
        <begin position="254"/>
        <end position="271"/>
    </location>
</feature>
<sequence>MAHVAAVLFGLTGIFGVLIHADATVITFGRAAFAVAALALFSLARKRPLLRGLDRYKLCMVILSGLLLAAHWITFFIAVKVGGVALATLGFASFPACIALLDTLVFRERIGAPEAALLALVSLGLILVAPSYDMGDRGSVGLLWGMLSGLSFALLAVTNRRGTRGMDALQVAFWQNLVVTLAVAPFAAAGLGAPARLDWLYLALLGVFCTGLAQYLFVKSLERLNARSAGMIIALEPVYAIACAWWLFAQQPAPRMLAGAALIVVAILLSARARAPSPLAPDTAA</sequence>
<feature type="transmembrane region" description="Helical" evidence="1">
    <location>
        <begin position="199"/>
        <end position="217"/>
    </location>
</feature>
<dbReference type="Proteomes" id="UP000609726">
    <property type="component" value="Unassembled WGS sequence"/>
</dbReference>
<feature type="domain" description="EamA" evidence="2">
    <location>
        <begin position="141"/>
        <end position="270"/>
    </location>
</feature>
<feature type="domain" description="EamA" evidence="2">
    <location>
        <begin position="2"/>
        <end position="128"/>
    </location>
</feature>
<feature type="transmembrane region" description="Helical" evidence="1">
    <location>
        <begin position="171"/>
        <end position="193"/>
    </location>
</feature>
<keyword evidence="1" id="KW-0812">Transmembrane</keyword>
<evidence type="ECO:0000259" key="2">
    <source>
        <dbReference type="Pfam" id="PF00892"/>
    </source>
</evidence>
<dbReference type="InterPro" id="IPR037185">
    <property type="entry name" value="EmrE-like"/>
</dbReference>
<keyword evidence="1" id="KW-1133">Transmembrane helix</keyword>
<dbReference type="EMBL" id="WHJH01000012">
    <property type="protein sequence ID" value="NHZ89918.1"/>
    <property type="molecule type" value="Genomic_DNA"/>
</dbReference>
<feature type="transmembrane region" description="Helical" evidence="1">
    <location>
        <begin position="115"/>
        <end position="132"/>
    </location>
</feature>
<dbReference type="Gene3D" id="1.10.3730.20">
    <property type="match status" value="1"/>
</dbReference>
<dbReference type="PANTHER" id="PTHR22911:SF137">
    <property type="entry name" value="SOLUTE CARRIER FAMILY 35 MEMBER G2-RELATED"/>
    <property type="match status" value="1"/>
</dbReference>
<keyword evidence="1" id="KW-0472">Membrane</keyword>
<feature type="transmembrane region" description="Helical" evidence="1">
    <location>
        <begin position="84"/>
        <end position="106"/>
    </location>
</feature>
<evidence type="ECO:0000313" key="3">
    <source>
        <dbReference type="EMBL" id="NHZ89918.1"/>
    </source>
</evidence>
<dbReference type="InterPro" id="IPR000620">
    <property type="entry name" value="EamA_dom"/>
</dbReference>